<proteinExistence type="predicted"/>
<accession>A0A6J5M6Y3</accession>
<evidence type="ECO:0000313" key="1">
    <source>
        <dbReference type="EMBL" id="CAB4140840.1"/>
    </source>
</evidence>
<dbReference type="EMBL" id="LR796380">
    <property type="protein sequence ID" value="CAB4140840.1"/>
    <property type="molecule type" value="Genomic_DNA"/>
</dbReference>
<sequence>MTKDIVEAELRTDITKRATGFANKKFLNKPVADIQTKFNKTARRKLKHHSTMADGRHVYHGIDGDGHHHYMTTDHSGNVDSSVTAIKHGKSHKIDMAVAKPGSGIHKLYHHLITKHNHILTSDQQSVGGLGIWQRMRKMGGVNVHGFHKGARTGERIDIVKHPEDSHVSRKELEGMRKAGGASRGTKKKEYAAAKKQMAMTVVAHKNKNIRPMKPVKESTTSTVLRVIRESLGE</sequence>
<reference evidence="1" key="1">
    <citation type="submission" date="2020-04" db="EMBL/GenBank/DDBJ databases">
        <authorList>
            <person name="Chiriac C."/>
            <person name="Salcher M."/>
            <person name="Ghai R."/>
            <person name="Kavagutti S V."/>
        </authorList>
    </citation>
    <scope>NUCLEOTIDE SEQUENCE</scope>
</reference>
<name>A0A6J5M6Y3_9CAUD</name>
<protein>
    <submittedName>
        <fullName evidence="1">Uncharacterized protein</fullName>
    </submittedName>
</protein>
<gene>
    <name evidence="1" type="ORF">UFOVP395_175</name>
</gene>
<organism evidence="1">
    <name type="scientific">uncultured Caudovirales phage</name>
    <dbReference type="NCBI Taxonomy" id="2100421"/>
    <lineage>
        <taxon>Viruses</taxon>
        <taxon>Duplodnaviria</taxon>
        <taxon>Heunggongvirae</taxon>
        <taxon>Uroviricota</taxon>
        <taxon>Caudoviricetes</taxon>
        <taxon>Peduoviridae</taxon>
        <taxon>Maltschvirus</taxon>
        <taxon>Maltschvirus maltsch</taxon>
    </lineage>
</organism>